<evidence type="ECO:0000256" key="6">
    <source>
        <dbReference type="HAMAP-Rule" id="MF_00265"/>
    </source>
</evidence>
<comment type="similarity">
    <text evidence="6">Belongs to the PINc/VapC protein family.</text>
</comment>
<proteinExistence type="inferred from homology"/>
<feature type="binding site" evidence="6">
    <location>
        <position position="6"/>
    </location>
    <ligand>
        <name>Mg(2+)</name>
        <dbReference type="ChEBI" id="CHEBI:18420"/>
    </ligand>
</feature>
<dbReference type="SUPFAM" id="SSF88723">
    <property type="entry name" value="PIN domain-like"/>
    <property type="match status" value="1"/>
</dbReference>
<dbReference type="Proteomes" id="UP001596507">
    <property type="component" value="Unassembled WGS sequence"/>
</dbReference>
<dbReference type="InterPro" id="IPR002716">
    <property type="entry name" value="PIN_dom"/>
</dbReference>
<sequence length="130" mass="14088">MAHYLDTSALVKLVVREPETDALRAWLEAADREPVASDLVRTELLRAVRRVDPALAVQARAVLESITLVQVATATFESAGRLDPSVLRSLDALHVAAALELGDDLEGFVSYDDRLSLAAESNGIRILAPR</sequence>
<evidence type="ECO:0000256" key="1">
    <source>
        <dbReference type="ARBA" id="ARBA00022649"/>
    </source>
</evidence>
<dbReference type="Pfam" id="PF01850">
    <property type="entry name" value="PIN"/>
    <property type="match status" value="1"/>
</dbReference>
<keyword evidence="9" id="KW-1185">Reference proteome</keyword>
<keyword evidence="4 6" id="KW-0378">Hydrolase</keyword>
<dbReference type="EC" id="3.1.-.-" evidence="6"/>
<name>A0ABW2HE32_9MICO</name>
<evidence type="ECO:0000259" key="7">
    <source>
        <dbReference type="Pfam" id="PF01850"/>
    </source>
</evidence>
<dbReference type="InterPro" id="IPR022907">
    <property type="entry name" value="VapC_family"/>
</dbReference>
<gene>
    <name evidence="6" type="primary">vapC</name>
    <name evidence="8" type="ORF">ACFQRL_11395</name>
</gene>
<protein>
    <recommendedName>
        <fullName evidence="6">Ribonuclease VapC</fullName>
        <shortName evidence="6">RNase VapC</shortName>
        <ecNumber evidence="6">3.1.-.-</ecNumber>
    </recommendedName>
    <alternativeName>
        <fullName evidence="6">Toxin VapC</fullName>
    </alternativeName>
</protein>
<evidence type="ECO:0000256" key="5">
    <source>
        <dbReference type="ARBA" id="ARBA00022842"/>
    </source>
</evidence>
<dbReference type="Gene3D" id="3.40.50.1010">
    <property type="entry name" value="5'-nuclease"/>
    <property type="match status" value="1"/>
</dbReference>
<dbReference type="EMBL" id="JBHTBE010000003">
    <property type="protein sequence ID" value="MFC7269567.1"/>
    <property type="molecule type" value="Genomic_DNA"/>
</dbReference>
<evidence type="ECO:0000313" key="8">
    <source>
        <dbReference type="EMBL" id="MFC7269567.1"/>
    </source>
</evidence>
<accession>A0ABW2HE32</accession>
<dbReference type="HAMAP" id="MF_00265">
    <property type="entry name" value="VapC_Nob1"/>
    <property type="match status" value="1"/>
</dbReference>
<dbReference type="InterPro" id="IPR029060">
    <property type="entry name" value="PIN-like_dom_sf"/>
</dbReference>
<reference evidence="9" key="1">
    <citation type="journal article" date="2019" name="Int. J. Syst. Evol. Microbiol.">
        <title>The Global Catalogue of Microorganisms (GCM) 10K type strain sequencing project: providing services to taxonomists for standard genome sequencing and annotation.</title>
        <authorList>
            <consortium name="The Broad Institute Genomics Platform"/>
            <consortium name="The Broad Institute Genome Sequencing Center for Infectious Disease"/>
            <person name="Wu L."/>
            <person name="Ma J."/>
        </authorList>
    </citation>
    <scope>NUCLEOTIDE SEQUENCE [LARGE SCALE GENOMIC DNA]</scope>
    <source>
        <strain evidence="9">CGMCC 1.15772</strain>
    </source>
</reference>
<dbReference type="CDD" id="cd09874">
    <property type="entry name" value="PIN_MT3492-like"/>
    <property type="match status" value="1"/>
</dbReference>
<feature type="binding site" evidence="6">
    <location>
        <position position="91"/>
    </location>
    <ligand>
        <name>Mg(2+)</name>
        <dbReference type="ChEBI" id="CHEBI:18420"/>
    </ligand>
</feature>
<keyword evidence="6" id="KW-0800">Toxin</keyword>
<keyword evidence="2 6" id="KW-0540">Nuclease</keyword>
<keyword evidence="5 6" id="KW-0460">Magnesium</keyword>
<feature type="domain" description="PIN" evidence="7">
    <location>
        <begin position="4"/>
        <end position="119"/>
    </location>
</feature>
<evidence type="ECO:0000256" key="4">
    <source>
        <dbReference type="ARBA" id="ARBA00022801"/>
    </source>
</evidence>
<keyword evidence="3 6" id="KW-0479">Metal-binding</keyword>
<keyword evidence="1 6" id="KW-1277">Toxin-antitoxin system</keyword>
<comment type="function">
    <text evidence="6">Toxic component of a toxin-antitoxin (TA) system. An RNase.</text>
</comment>
<organism evidence="8 9">
    <name type="scientific">Microbacterium fluvii</name>
    <dbReference type="NCBI Taxonomy" id="415215"/>
    <lineage>
        <taxon>Bacteria</taxon>
        <taxon>Bacillati</taxon>
        <taxon>Actinomycetota</taxon>
        <taxon>Actinomycetes</taxon>
        <taxon>Micrococcales</taxon>
        <taxon>Microbacteriaceae</taxon>
        <taxon>Microbacterium</taxon>
    </lineage>
</organism>
<comment type="caution">
    <text evidence="8">The sequence shown here is derived from an EMBL/GenBank/DDBJ whole genome shotgun (WGS) entry which is preliminary data.</text>
</comment>
<dbReference type="RefSeq" id="WP_262874500.1">
    <property type="nucleotide sequence ID" value="NZ_BAABKW010000001.1"/>
</dbReference>
<evidence type="ECO:0000256" key="3">
    <source>
        <dbReference type="ARBA" id="ARBA00022723"/>
    </source>
</evidence>
<evidence type="ECO:0000313" key="9">
    <source>
        <dbReference type="Proteomes" id="UP001596507"/>
    </source>
</evidence>
<evidence type="ECO:0000256" key="2">
    <source>
        <dbReference type="ARBA" id="ARBA00022722"/>
    </source>
</evidence>
<comment type="cofactor">
    <cofactor evidence="6">
        <name>Mg(2+)</name>
        <dbReference type="ChEBI" id="CHEBI:18420"/>
    </cofactor>
</comment>